<reference evidence="1 2" key="1">
    <citation type="submission" date="2023-02" db="EMBL/GenBank/DDBJ databases">
        <title>Pathogen: clinical or host-associated sample.</title>
        <authorList>
            <person name="Hergert J."/>
            <person name="Casey R."/>
            <person name="Wagner J."/>
            <person name="Young E.L."/>
            <person name="Oakeson K.F."/>
        </authorList>
    </citation>
    <scope>NUCLEOTIDE SEQUENCE [LARGE SCALE GENOMIC DNA]</scope>
    <source>
        <strain evidence="1 2">2022CK-00829</strain>
    </source>
</reference>
<proteinExistence type="predicted"/>
<accession>A0ABY7X3X7</accession>
<dbReference type="EMBL" id="CP118108">
    <property type="protein sequence ID" value="WDI00547.1"/>
    <property type="molecule type" value="Genomic_DNA"/>
</dbReference>
<name>A0ABY7X3X7_9BACL</name>
<keyword evidence="2" id="KW-1185">Reference proteome</keyword>
<dbReference type="Pfam" id="PF20118">
    <property type="entry name" value="DUF6508"/>
    <property type="match status" value="1"/>
</dbReference>
<evidence type="ECO:0000313" key="1">
    <source>
        <dbReference type="EMBL" id="WDI00547.1"/>
    </source>
</evidence>
<evidence type="ECO:0000313" key="2">
    <source>
        <dbReference type="Proteomes" id="UP001221519"/>
    </source>
</evidence>
<dbReference type="RefSeq" id="WP_274337254.1">
    <property type="nucleotide sequence ID" value="NZ_CP118106.1"/>
</dbReference>
<dbReference type="InterPro" id="IPR045425">
    <property type="entry name" value="DUF6508"/>
</dbReference>
<dbReference type="Proteomes" id="UP001221519">
    <property type="component" value="Chromosome"/>
</dbReference>
<protein>
    <submittedName>
        <fullName evidence="1">DUF6508 domain-containing protein</fullName>
    </submittedName>
</protein>
<organism evidence="1 2">
    <name type="scientific">Paenibacillus urinalis</name>
    <dbReference type="NCBI Taxonomy" id="521520"/>
    <lineage>
        <taxon>Bacteria</taxon>
        <taxon>Bacillati</taxon>
        <taxon>Bacillota</taxon>
        <taxon>Bacilli</taxon>
        <taxon>Bacillales</taxon>
        <taxon>Paenibacillaceae</taxon>
        <taxon>Paenibacillus</taxon>
    </lineage>
</organism>
<sequence>MPYDAVITSKEINILVEYLPYFEDPDSIFFTEKNGYLLESEEVLRFRKELDRTGFLMVFDWAAWISEHEIYRNVEHDVQDHIMKLDMEALRKLMTSYIRGDRFNEGLFIQAIIKGHITHILCRTKELYKIL</sequence>
<gene>
    <name evidence="1" type="ORF">PUW25_14765</name>
</gene>